<gene>
    <name evidence="3" type="ORF">DEO72_LG11g1217</name>
</gene>
<sequence>MSSSSAPKRHKATADQTSQGQKRKEKFYSHRFLTKEHEENYALVQNRRLLMEKPLGLLLGEVPEFLEEFLRRGWNNLGLYPALASIAIVKEFYANAKKIHDEDPFLSYVRGRRVPFDVETINTFLGTDWSLGNTLCQYAQLVNAGVDYREIEQILCIPEGTFELNKNQQPIKILRSNLTSRSKMWLTLIHANMTPCSHVSDITMSRSIILYAILTGRSLNVGRLIANEIHQCAHAAKPKVPLGHPCLITHLCELAGVDTSTPPFERPHAPIDKGYYTQHCLPVEGGDLLHHHHHHHSILANNWLHLPLMHGR</sequence>
<dbReference type="InterPro" id="IPR046796">
    <property type="entry name" value="Transposase_32_dom"/>
</dbReference>
<dbReference type="AlphaFoldDB" id="A0A4D6NLK4"/>
<protein>
    <recommendedName>
        <fullName evidence="2">Putative plant transposon protein domain-containing protein</fullName>
    </recommendedName>
</protein>
<accession>A0A4D6NLK4</accession>
<organism evidence="3 4">
    <name type="scientific">Vigna unguiculata</name>
    <name type="common">Cowpea</name>
    <dbReference type="NCBI Taxonomy" id="3917"/>
    <lineage>
        <taxon>Eukaryota</taxon>
        <taxon>Viridiplantae</taxon>
        <taxon>Streptophyta</taxon>
        <taxon>Embryophyta</taxon>
        <taxon>Tracheophyta</taxon>
        <taxon>Spermatophyta</taxon>
        <taxon>Magnoliopsida</taxon>
        <taxon>eudicotyledons</taxon>
        <taxon>Gunneridae</taxon>
        <taxon>Pentapetalae</taxon>
        <taxon>rosids</taxon>
        <taxon>fabids</taxon>
        <taxon>Fabales</taxon>
        <taxon>Fabaceae</taxon>
        <taxon>Papilionoideae</taxon>
        <taxon>50 kb inversion clade</taxon>
        <taxon>NPAAA clade</taxon>
        <taxon>indigoferoid/millettioid clade</taxon>
        <taxon>Phaseoleae</taxon>
        <taxon>Vigna</taxon>
    </lineage>
</organism>
<evidence type="ECO:0000313" key="4">
    <source>
        <dbReference type="Proteomes" id="UP000501690"/>
    </source>
</evidence>
<dbReference type="Pfam" id="PF20167">
    <property type="entry name" value="Transposase_32"/>
    <property type="match status" value="1"/>
</dbReference>
<dbReference type="EMBL" id="CP039355">
    <property type="protein sequence ID" value="QCE14218.1"/>
    <property type="molecule type" value="Genomic_DNA"/>
</dbReference>
<keyword evidence="4" id="KW-1185">Reference proteome</keyword>
<name>A0A4D6NLK4_VIGUN</name>
<dbReference type="Proteomes" id="UP000501690">
    <property type="component" value="Linkage Group LG11"/>
</dbReference>
<evidence type="ECO:0000313" key="3">
    <source>
        <dbReference type="EMBL" id="QCE14218.1"/>
    </source>
</evidence>
<evidence type="ECO:0000256" key="1">
    <source>
        <dbReference type="SAM" id="MobiDB-lite"/>
    </source>
</evidence>
<evidence type="ECO:0000259" key="2">
    <source>
        <dbReference type="Pfam" id="PF20167"/>
    </source>
</evidence>
<proteinExistence type="predicted"/>
<feature type="domain" description="Putative plant transposon protein" evidence="2">
    <location>
        <begin position="71"/>
        <end position="258"/>
    </location>
</feature>
<feature type="region of interest" description="Disordered" evidence="1">
    <location>
        <begin position="1"/>
        <end position="24"/>
    </location>
</feature>
<reference evidence="3 4" key="1">
    <citation type="submission" date="2019-04" db="EMBL/GenBank/DDBJ databases">
        <title>An improved genome assembly and genetic linkage map for asparagus bean, Vigna unguiculata ssp. sesquipedialis.</title>
        <authorList>
            <person name="Xia Q."/>
            <person name="Zhang R."/>
            <person name="Dong Y."/>
        </authorList>
    </citation>
    <scope>NUCLEOTIDE SEQUENCE [LARGE SCALE GENOMIC DNA]</scope>
    <source>
        <tissue evidence="3">Leaf</tissue>
    </source>
</reference>